<sequence length="300" mass="30888">VPCTTPFDPVTGDVDLVGFRANVRSFLAHSVRGIVVGGSTGEAVLLDEDERMVLLQGARDLVPDDRLVVAGTGAESTRTTIRRCEESAGMGADAVLVQPPAFYRGAMTDAALLEHYRAVAAASPIPVILYQVPLRMSTLEFSSSLVVDLAKIANVVGIKDSRGSLELVAEWVDRTPDTFQVLVGSGAILYGGLEVGAVGGVLAVANLAPGPASAIHAAHRAGDSAEAGRMQELVAPVHVEIVAGMGVPGVKAGLDLLGLRGGDPRPPLRPLPDRDRDNVAEVLAAAQTGPSVVDGASSAL</sequence>
<dbReference type="InterPro" id="IPR013785">
    <property type="entry name" value="Aldolase_TIM"/>
</dbReference>
<evidence type="ECO:0000256" key="1">
    <source>
        <dbReference type="ARBA" id="ARBA00023239"/>
    </source>
</evidence>
<dbReference type="GO" id="GO:0008840">
    <property type="term" value="F:4-hydroxy-tetrahydrodipicolinate synthase activity"/>
    <property type="evidence" value="ECO:0007669"/>
    <property type="project" value="TreeGrafter"/>
</dbReference>
<dbReference type="EMBL" id="UINC01001705">
    <property type="protein sequence ID" value="SUZ86926.1"/>
    <property type="molecule type" value="Genomic_DNA"/>
</dbReference>
<dbReference type="Pfam" id="PF00701">
    <property type="entry name" value="DHDPS"/>
    <property type="match status" value="1"/>
</dbReference>
<dbReference type="PIRSF" id="PIRSF001365">
    <property type="entry name" value="DHDPS"/>
    <property type="match status" value="1"/>
</dbReference>
<evidence type="ECO:0008006" key="4">
    <source>
        <dbReference type="Google" id="ProtNLM"/>
    </source>
</evidence>
<organism evidence="3">
    <name type="scientific">marine metagenome</name>
    <dbReference type="NCBI Taxonomy" id="408172"/>
    <lineage>
        <taxon>unclassified sequences</taxon>
        <taxon>metagenomes</taxon>
        <taxon>ecological metagenomes</taxon>
    </lineage>
</organism>
<name>A0A381R596_9ZZZZ</name>
<protein>
    <recommendedName>
        <fullName evidence="4">Dihydrodipicolinate synthase family protein</fullName>
    </recommendedName>
</protein>
<gene>
    <name evidence="3" type="ORF">METZ01_LOCUS39780</name>
</gene>
<evidence type="ECO:0000313" key="3">
    <source>
        <dbReference type="EMBL" id="SUZ86926.1"/>
    </source>
</evidence>
<dbReference type="CDD" id="cd00408">
    <property type="entry name" value="DHDPS-like"/>
    <property type="match status" value="1"/>
</dbReference>
<accession>A0A381R596</accession>
<dbReference type="SUPFAM" id="SSF51569">
    <property type="entry name" value="Aldolase"/>
    <property type="match status" value="1"/>
</dbReference>
<dbReference type="InterPro" id="IPR020624">
    <property type="entry name" value="Schiff_base-form_aldolases_CS"/>
</dbReference>
<evidence type="ECO:0000256" key="2">
    <source>
        <dbReference type="ARBA" id="ARBA00023270"/>
    </source>
</evidence>
<dbReference type="AlphaFoldDB" id="A0A381R596"/>
<feature type="non-terminal residue" evidence="3">
    <location>
        <position position="1"/>
    </location>
</feature>
<proteinExistence type="predicted"/>
<keyword evidence="2" id="KW-0704">Schiff base</keyword>
<keyword evidence="1" id="KW-0456">Lyase</keyword>
<dbReference type="PANTHER" id="PTHR12128:SF66">
    <property type="entry name" value="4-HYDROXY-2-OXOGLUTARATE ALDOLASE, MITOCHONDRIAL"/>
    <property type="match status" value="1"/>
</dbReference>
<dbReference type="PROSITE" id="PS00665">
    <property type="entry name" value="DHDPS_1"/>
    <property type="match status" value="1"/>
</dbReference>
<dbReference type="PANTHER" id="PTHR12128">
    <property type="entry name" value="DIHYDRODIPICOLINATE SYNTHASE"/>
    <property type="match status" value="1"/>
</dbReference>
<dbReference type="Gene3D" id="3.20.20.70">
    <property type="entry name" value="Aldolase class I"/>
    <property type="match status" value="1"/>
</dbReference>
<dbReference type="SMART" id="SM01130">
    <property type="entry name" value="DHDPS"/>
    <property type="match status" value="1"/>
</dbReference>
<reference evidence="3" key="1">
    <citation type="submission" date="2018-05" db="EMBL/GenBank/DDBJ databases">
        <authorList>
            <person name="Lanie J.A."/>
            <person name="Ng W.-L."/>
            <person name="Kazmierczak K.M."/>
            <person name="Andrzejewski T.M."/>
            <person name="Davidsen T.M."/>
            <person name="Wayne K.J."/>
            <person name="Tettelin H."/>
            <person name="Glass J.I."/>
            <person name="Rusch D."/>
            <person name="Podicherti R."/>
            <person name="Tsui H.-C.T."/>
            <person name="Winkler M.E."/>
        </authorList>
    </citation>
    <scope>NUCLEOTIDE SEQUENCE</scope>
</reference>
<dbReference type="InterPro" id="IPR002220">
    <property type="entry name" value="DapA-like"/>
</dbReference>
<dbReference type="PRINTS" id="PR00146">
    <property type="entry name" value="DHPICSNTHASE"/>
</dbReference>